<sequence length="390" mass="42699">MNAPKLRELLLLLLSVSVSAAGESALAQQQAECSGQETSETLYVGVYIATDSLFRFCSPYKDQTLADYLRAFVGGVELYFRELTSPSIQIVYQGSRYLKDDEERKVIGSVKGTTDIAVKGADALQEMMSIRLEINDGEFIMGNTLFLVLTGLNVTEEETKNIVNTAMPAPDNSDGDNDDEYDVYSLEDTKLYARADPERRLHDNVGGLSIYGSMCPMAVAIVQDYGKNFSGVATAAKQTANVLGPMYHGTITRRNCSEDDIGQQSFHGSECSGVNTLAHDKEKFDCLEIEINDTMGEVKTPSDFYMKHTGWTPCGTSYTGTEECKKPKGTTYQHTNCSISCCLDSSLRSFMSSYNTIPAPDGEKCDSKKICIGGNCVTTTALSDEYPLKP</sequence>
<accession>A0A6B0VBV9</accession>
<evidence type="ECO:0000313" key="2">
    <source>
        <dbReference type="EMBL" id="MXU99021.1"/>
    </source>
</evidence>
<dbReference type="GO" id="GO:0008237">
    <property type="term" value="F:metallopeptidase activity"/>
    <property type="evidence" value="ECO:0007669"/>
    <property type="project" value="UniProtKB-KW"/>
</dbReference>
<reference evidence="2" key="1">
    <citation type="submission" date="2019-12" db="EMBL/GenBank/DDBJ databases">
        <title>An insight into the sialome of adult female Ixodes ricinus ticks feeding for 6 days.</title>
        <authorList>
            <person name="Perner J."/>
            <person name="Ribeiro J.M.C."/>
        </authorList>
    </citation>
    <scope>NUCLEOTIDE SEQUENCE</scope>
    <source>
        <strain evidence="2">Semi-engorged</strain>
        <tissue evidence="2">Salivary glands</tissue>
    </source>
</reference>
<feature type="chain" id="PRO_5025587264" evidence="1">
    <location>
        <begin position="22"/>
        <end position="390"/>
    </location>
</feature>
<proteinExistence type="predicted"/>
<dbReference type="EMBL" id="GIFC01016938">
    <property type="protein sequence ID" value="MXU99021.1"/>
    <property type="molecule type" value="Transcribed_RNA"/>
</dbReference>
<dbReference type="GO" id="GO:0006508">
    <property type="term" value="P:proteolysis"/>
    <property type="evidence" value="ECO:0007669"/>
    <property type="project" value="UniProtKB-KW"/>
</dbReference>
<dbReference type="Gene3D" id="3.40.390.10">
    <property type="entry name" value="Collagenase (Catalytic Domain)"/>
    <property type="match status" value="1"/>
</dbReference>
<name>A0A6B0VBV9_IXORI</name>
<keyword evidence="2" id="KW-0482">Metalloprotease</keyword>
<organism evidence="2">
    <name type="scientific">Ixodes ricinus</name>
    <name type="common">Common tick</name>
    <name type="synonym">Acarus ricinus</name>
    <dbReference type="NCBI Taxonomy" id="34613"/>
    <lineage>
        <taxon>Eukaryota</taxon>
        <taxon>Metazoa</taxon>
        <taxon>Ecdysozoa</taxon>
        <taxon>Arthropoda</taxon>
        <taxon>Chelicerata</taxon>
        <taxon>Arachnida</taxon>
        <taxon>Acari</taxon>
        <taxon>Parasitiformes</taxon>
        <taxon>Ixodida</taxon>
        <taxon>Ixodoidea</taxon>
        <taxon>Ixodidae</taxon>
        <taxon>Ixodinae</taxon>
        <taxon>Ixodes</taxon>
    </lineage>
</organism>
<keyword evidence="2" id="KW-0378">Hydrolase</keyword>
<protein>
    <submittedName>
        <fullName evidence="2">Putative secreted metalloprotease</fullName>
    </submittedName>
</protein>
<dbReference type="AlphaFoldDB" id="A0A6B0VBV9"/>
<dbReference type="InterPro" id="IPR024079">
    <property type="entry name" value="MetalloPept_cat_dom_sf"/>
</dbReference>
<feature type="signal peptide" evidence="1">
    <location>
        <begin position="1"/>
        <end position="21"/>
    </location>
</feature>
<evidence type="ECO:0000256" key="1">
    <source>
        <dbReference type="SAM" id="SignalP"/>
    </source>
</evidence>
<keyword evidence="2" id="KW-0645">Protease</keyword>
<keyword evidence="1" id="KW-0732">Signal</keyword>